<feature type="region of interest" description="Disordered" evidence="1">
    <location>
        <begin position="424"/>
        <end position="456"/>
    </location>
</feature>
<dbReference type="EMBL" id="JAUEPS010000187">
    <property type="protein sequence ID" value="KAK0434411.1"/>
    <property type="molecule type" value="Genomic_DNA"/>
</dbReference>
<reference evidence="2" key="1">
    <citation type="submission" date="2023-06" db="EMBL/GenBank/DDBJ databases">
        <authorList>
            <consortium name="Lawrence Berkeley National Laboratory"/>
            <person name="Ahrendt S."/>
            <person name="Sahu N."/>
            <person name="Indic B."/>
            <person name="Wong-Bajracharya J."/>
            <person name="Merenyi Z."/>
            <person name="Ke H.-M."/>
            <person name="Monk M."/>
            <person name="Kocsube S."/>
            <person name="Drula E."/>
            <person name="Lipzen A."/>
            <person name="Balint B."/>
            <person name="Henrissat B."/>
            <person name="Andreopoulos B."/>
            <person name="Martin F.M."/>
            <person name="Harder C.B."/>
            <person name="Rigling D."/>
            <person name="Ford K.L."/>
            <person name="Foster G.D."/>
            <person name="Pangilinan J."/>
            <person name="Papanicolaou A."/>
            <person name="Barry K."/>
            <person name="LaButti K."/>
            <person name="Viragh M."/>
            <person name="Koriabine M."/>
            <person name="Yan M."/>
            <person name="Riley R."/>
            <person name="Champramary S."/>
            <person name="Plett K.L."/>
            <person name="Tsai I.J."/>
            <person name="Slot J."/>
            <person name="Sipos G."/>
            <person name="Plett J."/>
            <person name="Nagy L.G."/>
            <person name="Grigoriev I.V."/>
        </authorList>
    </citation>
    <scope>NUCLEOTIDE SEQUENCE</scope>
    <source>
        <strain evidence="2">CCBAS 213</strain>
    </source>
</reference>
<evidence type="ECO:0000256" key="1">
    <source>
        <dbReference type="SAM" id="MobiDB-lite"/>
    </source>
</evidence>
<dbReference type="Proteomes" id="UP001175211">
    <property type="component" value="Unassembled WGS sequence"/>
</dbReference>
<comment type="caution">
    <text evidence="2">The sequence shown here is derived from an EMBL/GenBank/DDBJ whole genome shotgun (WGS) entry which is preliminary data.</text>
</comment>
<accession>A0AA39J337</accession>
<sequence>MSTSTQKMPRPTSRDVPKFDSDEPENLRHFLGQMEDLFSDYSITDDDEKKKKLVRYTDAHTKEEWQALDEYTSGTFAEFKEAVLKNYPEAADAETGTWERLTQISRKFSNIGSDERETYLKFKRRFLTEAKKLQKPPALVTIRELVEKFTESLSPSFREHIGAASTATPVKRREDMHTLEEVVAEADDIAFNTSTSYLLSLTSTSMSSTGVTSGPGIKAEMEEVKQQVATLLDRIDAVIMPPLPRQSRSQNDNSGSGSSDFLCWYDWKPGHFVKDCQNCQKHIVEGLLKVVNNRFVMADGSPIPREPAQLSPMDQVLARHNSRKQEQLFWEEQNGAVGVYNLAIPEYASLYASRPRDARDEVIEKLRQDLQYWQTSMQAPMQPAQPTIQPQLIQAPVASTSSQPMNQSFDPNLFLSQMMSLLSQANGQNQTSGQNSEGQYVAMRSGTNEQTQQGFE</sequence>
<name>A0AA39J337_ARMTA</name>
<evidence type="ECO:0000313" key="2">
    <source>
        <dbReference type="EMBL" id="KAK0434411.1"/>
    </source>
</evidence>
<proteinExistence type="predicted"/>
<keyword evidence="3" id="KW-1185">Reference proteome</keyword>
<feature type="compositionally biased region" description="Polar residues" evidence="1">
    <location>
        <begin position="425"/>
        <end position="438"/>
    </location>
</feature>
<feature type="compositionally biased region" description="Polar residues" evidence="1">
    <location>
        <begin position="445"/>
        <end position="456"/>
    </location>
</feature>
<dbReference type="AlphaFoldDB" id="A0AA39J337"/>
<organism evidence="2 3">
    <name type="scientific">Armillaria tabescens</name>
    <name type="common">Ringless honey mushroom</name>
    <name type="synonym">Agaricus tabescens</name>
    <dbReference type="NCBI Taxonomy" id="1929756"/>
    <lineage>
        <taxon>Eukaryota</taxon>
        <taxon>Fungi</taxon>
        <taxon>Dikarya</taxon>
        <taxon>Basidiomycota</taxon>
        <taxon>Agaricomycotina</taxon>
        <taxon>Agaricomycetes</taxon>
        <taxon>Agaricomycetidae</taxon>
        <taxon>Agaricales</taxon>
        <taxon>Marasmiineae</taxon>
        <taxon>Physalacriaceae</taxon>
        <taxon>Desarmillaria</taxon>
    </lineage>
</organism>
<dbReference type="GeneID" id="85362329"/>
<evidence type="ECO:0000313" key="3">
    <source>
        <dbReference type="Proteomes" id="UP001175211"/>
    </source>
</evidence>
<feature type="compositionally biased region" description="Basic and acidic residues" evidence="1">
    <location>
        <begin position="12"/>
        <end position="25"/>
    </location>
</feature>
<gene>
    <name evidence="2" type="ORF">EV420DRAFT_1653997</name>
</gene>
<protein>
    <submittedName>
        <fullName evidence="2">Uncharacterized protein</fullName>
    </submittedName>
</protein>
<dbReference type="RefSeq" id="XP_060321740.1">
    <property type="nucleotide sequence ID" value="XM_060478781.1"/>
</dbReference>
<feature type="region of interest" description="Disordered" evidence="1">
    <location>
        <begin position="1"/>
        <end position="25"/>
    </location>
</feature>